<evidence type="ECO:0000313" key="1">
    <source>
        <dbReference type="EMBL" id="QYA18439.1"/>
    </source>
</evidence>
<accession>A0A8F8KQQ3</accession>
<reference evidence="1" key="1">
    <citation type="submission" date="2021-06" db="EMBL/GenBank/DDBJ databases">
        <authorList>
            <person name="Rolland C."/>
        </authorList>
    </citation>
    <scope>NUCLEOTIDE SEQUENCE</scope>
    <source>
        <strain evidence="1">347.936635</strain>
    </source>
</reference>
<proteinExistence type="predicted"/>
<protein>
    <submittedName>
        <fullName evidence="1">Uncharacterized protein</fullName>
    </submittedName>
</protein>
<name>A0A8F8KQQ3_9VIRU</name>
<organism evidence="1">
    <name type="scientific">Clandestinovirus</name>
    <dbReference type="NCBI Taxonomy" id="2831644"/>
    <lineage>
        <taxon>Viruses</taxon>
    </lineage>
</organism>
<dbReference type="EMBL" id="MZ420154">
    <property type="protein sequence ID" value="QYA18439.1"/>
    <property type="molecule type" value="Genomic_DNA"/>
</dbReference>
<sequence>MDTFLPTEIVKLIDYKVSRLVEDKKVDALILVVTHLFANRDEEWGSFTDVGNLKSVQMDWFVSSFTLVCLKRLCKRMKQQVAYGDGGRAGPFKGFHSAHYFTNLPTK</sequence>
<gene>
    <name evidence="1" type="ORF">KOM_12_170</name>
</gene>